<dbReference type="SMART" id="SM00343">
    <property type="entry name" value="ZnF_C2HC"/>
    <property type="match status" value="3"/>
</dbReference>
<protein>
    <recommendedName>
        <fullName evidence="3">CCHC-type domain-containing protein</fullName>
    </recommendedName>
</protein>
<sequence length="162" mass="18035">MVSQRQRLARKRFKEANPNLFPKPEPAPTDPAAKKKKKKRWPRKTLKGGVEKPTRGGSGKRRPGPSSKHPLRVPGKKPGEGCFICQAQDHIAKLCPKKAEWERSKICLLCRRRGHSLKSCPNIGEGNDKKLCYNCGEAGHSLSKCLLPLQHGESTSILVLEL</sequence>
<dbReference type="GO" id="GO:0008270">
    <property type="term" value="F:zinc ion binding"/>
    <property type="evidence" value="ECO:0007669"/>
    <property type="project" value="UniProtKB-KW"/>
</dbReference>
<dbReference type="PANTHER" id="PTHR47798">
    <property type="entry name" value="OS04G0555800 PROTEIN"/>
    <property type="match status" value="1"/>
</dbReference>
<dbReference type="PROSITE" id="PS50158">
    <property type="entry name" value="ZF_CCHC"/>
    <property type="match status" value="1"/>
</dbReference>
<proteinExistence type="predicted"/>
<dbReference type="Proteomes" id="UP000652761">
    <property type="component" value="Unassembled WGS sequence"/>
</dbReference>
<reference evidence="4" key="1">
    <citation type="submission" date="2017-07" db="EMBL/GenBank/DDBJ databases">
        <title>Taro Niue Genome Assembly and Annotation.</title>
        <authorList>
            <person name="Atibalentja N."/>
            <person name="Keating K."/>
            <person name="Fields C.J."/>
        </authorList>
    </citation>
    <scope>NUCLEOTIDE SEQUENCE</scope>
    <source>
        <strain evidence="4">Niue_2</strain>
        <tissue evidence="4">Leaf</tissue>
    </source>
</reference>
<dbReference type="InterPro" id="IPR001878">
    <property type="entry name" value="Znf_CCHC"/>
</dbReference>
<organism evidence="4 5">
    <name type="scientific">Colocasia esculenta</name>
    <name type="common">Wild taro</name>
    <name type="synonym">Arum esculentum</name>
    <dbReference type="NCBI Taxonomy" id="4460"/>
    <lineage>
        <taxon>Eukaryota</taxon>
        <taxon>Viridiplantae</taxon>
        <taxon>Streptophyta</taxon>
        <taxon>Embryophyta</taxon>
        <taxon>Tracheophyta</taxon>
        <taxon>Spermatophyta</taxon>
        <taxon>Magnoliopsida</taxon>
        <taxon>Liliopsida</taxon>
        <taxon>Araceae</taxon>
        <taxon>Aroideae</taxon>
        <taxon>Colocasieae</taxon>
        <taxon>Colocasia</taxon>
    </lineage>
</organism>
<feature type="domain" description="CCHC-type" evidence="3">
    <location>
        <begin position="132"/>
        <end position="145"/>
    </location>
</feature>
<dbReference type="Gene3D" id="4.10.60.10">
    <property type="entry name" value="Zinc finger, CCHC-type"/>
    <property type="match status" value="1"/>
</dbReference>
<feature type="compositionally biased region" description="Basic residues" evidence="2">
    <location>
        <begin position="58"/>
        <end position="75"/>
    </location>
</feature>
<feature type="compositionally biased region" description="Basic residues" evidence="2">
    <location>
        <begin position="34"/>
        <end position="46"/>
    </location>
</feature>
<keyword evidence="1" id="KW-0863">Zinc-finger</keyword>
<name>A0A843WCP5_COLES</name>
<evidence type="ECO:0000313" key="5">
    <source>
        <dbReference type="Proteomes" id="UP000652761"/>
    </source>
</evidence>
<gene>
    <name evidence="4" type="ORF">Taro_038012</name>
</gene>
<dbReference type="GO" id="GO:0003676">
    <property type="term" value="F:nucleic acid binding"/>
    <property type="evidence" value="ECO:0007669"/>
    <property type="project" value="InterPro"/>
</dbReference>
<comment type="caution">
    <text evidence="4">The sequence shown here is derived from an EMBL/GenBank/DDBJ whole genome shotgun (WGS) entry which is preliminary data.</text>
</comment>
<feature type="region of interest" description="Disordered" evidence="2">
    <location>
        <begin position="1"/>
        <end position="75"/>
    </location>
</feature>
<dbReference type="SUPFAM" id="SSF57756">
    <property type="entry name" value="Retrovirus zinc finger-like domains"/>
    <property type="match status" value="1"/>
</dbReference>
<keyword evidence="1" id="KW-0862">Zinc</keyword>
<evidence type="ECO:0000256" key="1">
    <source>
        <dbReference type="PROSITE-ProRule" id="PRU00047"/>
    </source>
</evidence>
<dbReference type="AlphaFoldDB" id="A0A843WCP5"/>
<dbReference type="OrthoDB" id="3863715at2759"/>
<dbReference type="Pfam" id="PF00098">
    <property type="entry name" value="zf-CCHC"/>
    <property type="match status" value="1"/>
</dbReference>
<evidence type="ECO:0000259" key="3">
    <source>
        <dbReference type="PROSITE" id="PS50158"/>
    </source>
</evidence>
<dbReference type="PANTHER" id="PTHR47798:SF2">
    <property type="entry name" value="CCHC-TYPE DOMAIN-CONTAINING PROTEIN"/>
    <property type="match status" value="1"/>
</dbReference>
<accession>A0A843WCP5</accession>
<keyword evidence="5" id="KW-1185">Reference proteome</keyword>
<keyword evidence="1" id="KW-0479">Metal-binding</keyword>
<evidence type="ECO:0000256" key="2">
    <source>
        <dbReference type="SAM" id="MobiDB-lite"/>
    </source>
</evidence>
<dbReference type="EMBL" id="NMUH01003370">
    <property type="protein sequence ID" value="MQM05207.1"/>
    <property type="molecule type" value="Genomic_DNA"/>
</dbReference>
<dbReference type="InterPro" id="IPR036875">
    <property type="entry name" value="Znf_CCHC_sf"/>
</dbReference>
<evidence type="ECO:0000313" key="4">
    <source>
        <dbReference type="EMBL" id="MQM05207.1"/>
    </source>
</evidence>